<dbReference type="EMBL" id="MU266689">
    <property type="protein sequence ID" value="KAH7919162.1"/>
    <property type="molecule type" value="Genomic_DNA"/>
</dbReference>
<sequence length="95" mass="10597">MQQRKRPQHGVYLPGQLSTQCCDWALTVIATALFVCLKRRKNGVYTKEQDFNKADAFIKRLDVHLTTLQAGANFMTSLGVFCVQIASNGYMVAAV</sequence>
<accession>A0ACB8B0G7</accession>
<gene>
    <name evidence="1" type="ORF">BV22DRAFT_1134044</name>
</gene>
<name>A0ACB8B0G7_9AGAM</name>
<dbReference type="Proteomes" id="UP000790709">
    <property type="component" value="Unassembled WGS sequence"/>
</dbReference>
<reference evidence="1" key="1">
    <citation type="journal article" date="2021" name="New Phytol.">
        <title>Evolutionary innovations through gain and loss of genes in the ectomycorrhizal Boletales.</title>
        <authorList>
            <person name="Wu G."/>
            <person name="Miyauchi S."/>
            <person name="Morin E."/>
            <person name="Kuo A."/>
            <person name="Drula E."/>
            <person name="Varga T."/>
            <person name="Kohler A."/>
            <person name="Feng B."/>
            <person name="Cao Y."/>
            <person name="Lipzen A."/>
            <person name="Daum C."/>
            <person name="Hundley H."/>
            <person name="Pangilinan J."/>
            <person name="Johnson J."/>
            <person name="Barry K."/>
            <person name="LaButti K."/>
            <person name="Ng V."/>
            <person name="Ahrendt S."/>
            <person name="Min B."/>
            <person name="Choi I.G."/>
            <person name="Park H."/>
            <person name="Plett J.M."/>
            <person name="Magnuson J."/>
            <person name="Spatafora J.W."/>
            <person name="Nagy L.G."/>
            <person name="Henrissat B."/>
            <person name="Grigoriev I.V."/>
            <person name="Yang Z.L."/>
            <person name="Xu J."/>
            <person name="Martin F.M."/>
        </authorList>
    </citation>
    <scope>NUCLEOTIDE SEQUENCE</scope>
    <source>
        <strain evidence="1">KUC20120723A-06</strain>
    </source>
</reference>
<comment type="caution">
    <text evidence="1">The sequence shown here is derived from an EMBL/GenBank/DDBJ whole genome shotgun (WGS) entry which is preliminary data.</text>
</comment>
<evidence type="ECO:0000313" key="2">
    <source>
        <dbReference type="Proteomes" id="UP000790709"/>
    </source>
</evidence>
<protein>
    <submittedName>
        <fullName evidence="1">Uncharacterized protein</fullName>
    </submittedName>
</protein>
<organism evidence="1 2">
    <name type="scientific">Leucogyrophana mollusca</name>
    <dbReference type="NCBI Taxonomy" id="85980"/>
    <lineage>
        <taxon>Eukaryota</taxon>
        <taxon>Fungi</taxon>
        <taxon>Dikarya</taxon>
        <taxon>Basidiomycota</taxon>
        <taxon>Agaricomycotina</taxon>
        <taxon>Agaricomycetes</taxon>
        <taxon>Agaricomycetidae</taxon>
        <taxon>Boletales</taxon>
        <taxon>Boletales incertae sedis</taxon>
        <taxon>Leucogyrophana</taxon>
    </lineage>
</organism>
<evidence type="ECO:0000313" key="1">
    <source>
        <dbReference type="EMBL" id="KAH7919162.1"/>
    </source>
</evidence>
<keyword evidence="2" id="KW-1185">Reference proteome</keyword>
<proteinExistence type="predicted"/>